<dbReference type="PANTHER" id="PTHR47331:SF1">
    <property type="entry name" value="GAG-LIKE PROTEIN"/>
    <property type="match status" value="1"/>
</dbReference>
<dbReference type="Pfam" id="PF05380">
    <property type="entry name" value="Peptidase_A17"/>
    <property type="match status" value="1"/>
</dbReference>
<evidence type="ECO:0000313" key="3">
    <source>
        <dbReference type="RefSeq" id="XP_052749332.1"/>
    </source>
</evidence>
<name>A0ABM3MD50_GALME</name>
<evidence type="ECO:0000313" key="2">
    <source>
        <dbReference type="Proteomes" id="UP001652740"/>
    </source>
</evidence>
<dbReference type="PROSITE" id="PS50994">
    <property type="entry name" value="INTEGRASE"/>
    <property type="match status" value="1"/>
</dbReference>
<dbReference type="InterPro" id="IPR012337">
    <property type="entry name" value="RNaseH-like_sf"/>
</dbReference>
<dbReference type="Proteomes" id="UP001652740">
    <property type="component" value="Unplaced"/>
</dbReference>
<gene>
    <name evidence="3" type="primary">LOC128200307</name>
</gene>
<proteinExistence type="predicted"/>
<dbReference type="Pfam" id="PF18701">
    <property type="entry name" value="DUF5641"/>
    <property type="match status" value="1"/>
</dbReference>
<dbReference type="SUPFAM" id="SSF56672">
    <property type="entry name" value="DNA/RNA polymerases"/>
    <property type="match status" value="1"/>
</dbReference>
<dbReference type="RefSeq" id="XP_052749332.1">
    <property type="nucleotide sequence ID" value="XM_052893372.1"/>
</dbReference>
<dbReference type="InterPro" id="IPR043502">
    <property type="entry name" value="DNA/RNA_pol_sf"/>
</dbReference>
<reference evidence="3" key="1">
    <citation type="submission" date="2025-08" db="UniProtKB">
        <authorList>
            <consortium name="RefSeq"/>
        </authorList>
    </citation>
    <scope>IDENTIFICATION</scope>
    <source>
        <tissue evidence="3">Whole larvae</tissue>
    </source>
</reference>
<protein>
    <submittedName>
        <fullName evidence="3">Uncharacterized protein LOC128200307</fullName>
    </submittedName>
</protein>
<dbReference type="InterPro" id="IPR008042">
    <property type="entry name" value="Retrotrans_Pao"/>
</dbReference>
<dbReference type="Gene3D" id="3.30.420.10">
    <property type="entry name" value="Ribonuclease H-like superfamily/Ribonuclease H"/>
    <property type="match status" value="1"/>
</dbReference>
<organism evidence="2 3">
    <name type="scientific">Galleria mellonella</name>
    <name type="common">Greater wax moth</name>
    <dbReference type="NCBI Taxonomy" id="7137"/>
    <lineage>
        <taxon>Eukaryota</taxon>
        <taxon>Metazoa</taxon>
        <taxon>Ecdysozoa</taxon>
        <taxon>Arthropoda</taxon>
        <taxon>Hexapoda</taxon>
        <taxon>Insecta</taxon>
        <taxon>Pterygota</taxon>
        <taxon>Neoptera</taxon>
        <taxon>Endopterygota</taxon>
        <taxon>Lepidoptera</taxon>
        <taxon>Glossata</taxon>
        <taxon>Ditrysia</taxon>
        <taxon>Pyraloidea</taxon>
        <taxon>Pyralidae</taxon>
        <taxon>Galleriinae</taxon>
        <taxon>Galleria</taxon>
    </lineage>
</organism>
<dbReference type="SUPFAM" id="SSF53098">
    <property type="entry name" value="Ribonuclease H-like"/>
    <property type="match status" value="1"/>
</dbReference>
<keyword evidence="2" id="KW-1185">Reference proteome</keyword>
<dbReference type="InterPro" id="IPR036397">
    <property type="entry name" value="RNaseH_sf"/>
</dbReference>
<dbReference type="GeneID" id="128200307"/>
<accession>A0ABM3MD50</accession>
<dbReference type="InterPro" id="IPR040676">
    <property type="entry name" value="DUF5641"/>
</dbReference>
<evidence type="ECO:0000259" key="1">
    <source>
        <dbReference type="PROSITE" id="PS50994"/>
    </source>
</evidence>
<dbReference type="CDD" id="cd01644">
    <property type="entry name" value="RT_pepA17"/>
    <property type="match status" value="1"/>
</dbReference>
<dbReference type="PANTHER" id="PTHR47331">
    <property type="entry name" value="PHD-TYPE DOMAIN-CONTAINING PROTEIN"/>
    <property type="match status" value="1"/>
</dbReference>
<dbReference type="InterPro" id="IPR001584">
    <property type="entry name" value="Integrase_cat-core"/>
</dbReference>
<feature type="domain" description="Integrase catalytic" evidence="1">
    <location>
        <begin position="1291"/>
        <end position="1468"/>
    </location>
</feature>
<sequence length="1582" mass="177959">MAALQEQFGQPELLIRYLVSQVKGIPKLLASDGGKELHQLACMVRNCVQTIKMLDSVEFLASPELFHSVLLKLTPLMREKWVDYAFAHADTGSRFKLELLSNFLTHQSRVHLRFGIIDDTPRLKPIDKVRSHVTTNVGSNGVNDDVCYATSSSSTSCYSKGKVAPSSISSEKSPPIATCLYCQKTGHEIDKCDLFKVLTVNDRWHWAKNNKVCQKCLRRGGHFYRGCKGSCKIIDCKSRNFHHELLHRQSTRTNSVHYSSTPPEDEDNAVGELTSVTVAHAHSCTAKLHEPPSLRHSFLKMIPVTVSGPKGEMDIYALLDDGSTVTLIDQSIADTVGTQGPKGSIRVNCMGGLVKDSVVTYIDITIKGKYSAETFKLEQVRSIPNLGITCQTVRTVDLAKFPHLQDLVKELCYEEAKPMLIIGIDNWHLSLPLGIRRGARNQPVAIQTALGWTVFGRFPGKLSEFVHHSSISDLESLIKEHYRLDSIGVTKKDLHSKNDERALAILEETTRRLPSGRFETGLLWRPDIVSVPNSYKLALSRFLSLERKFKKDESYAEAYRNYINAMLQKDYAERCTNTTPAGNLWYLPHFGVYHPQKKKLRLVHDAAAKSSGVSLNSLLLPGPDLLQPLLGILMRFREGKIALNGDIREMFPQTKIREQDRDAQRFLWRTKPSLPIEEYRMSSMIFGATSSPCTAIFLKNKNALEYRTNYPEATEAIIRDHYMDDFLGSVDNLENAARLAADIVTVHKAACLEMRSWVSNDPRALALLSPDLRAADTSEIGLGPMSPFQVRILGVAWNIKEDTLNFRKTSDLPTNLTKRVVLSHLMKVYDPLGFLMPAVIAGRILFQETWRMGIGWDEELPALAKAKWQTWFASLAKISTEVTIPRYYQTKPAIESQLHILADSSELAYACVAFWRFIREDGTVHLSLVGGKARLAPLKPVSIPRLELQAALIATRFATYILEAHRIVTSKIFFWTDSLTVLKWLRSDARTFKPFVAHRVGEILETTDVADWHYVPTALNVADDATRGQCTLSSTSRWYTGPDFLHGPPEQWPREPAIGSPPVLEELKPEHALTFLLTEEPTVPSPVIANPNRFDRWIRLVRATARAHHCAKIFRSLLEKLPNSKSKKVASEVSSKIMKPLSAKEILEAERHLLLYSQLKSFNHEFLRLTAGLSSTNQGKLKNLTLMLGEDGLIRLNGRIRAILDAPTQEVNPIVLDGRHLIIRLFLDYYHRKFGHSNTETVVNFLRGRYYIIALRSSIRSVAKRCCFCRVRKLLPSVPQFGDLPSDRLSHHQRPFSFTGLDYFGPVEVTIGRRREKRWVALFTCLTTRAVHLEIVASLSADAAIMALRRFIARRGCPSKIISDNGTAFVGAANQLAQVFDFAANNKIEWTFICPAAPSMGGSWERLVRSIKNAISVTLLQQAPKEEVLSTLLLEAEALVNSRPLTHVPVDPETLQALTPFHFLLGTPSTEAVRPCTDADLYRRLNHKRVLRLAEIFWARWLREYLPTLIPRKAGFTQSAANVGDPVLIADQNLPRGTWPRDRISKVFPGPDGVVRVVEITTNKGLLKRPIRKVVPLLLSPP</sequence>